<evidence type="ECO:0000313" key="1">
    <source>
        <dbReference type="EMBL" id="EDO53747.1"/>
    </source>
</evidence>
<protein>
    <recommendedName>
        <fullName evidence="3">Transposase</fullName>
    </recommendedName>
</protein>
<proteinExistence type="predicted"/>
<name>A0ABC9NBB6_BACUC</name>
<reference evidence="1" key="1">
    <citation type="submission" date="2007-06" db="EMBL/GenBank/DDBJ databases">
        <authorList>
            <person name="Fulton L."/>
            <person name="Clifton S."/>
            <person name="Fulton B."/>
            <person name="Xu J."/>
            <person name="Minx P."/>
            <person name="Pepin K.H."/>
            <person name="Johnson M."/>
            <person name="Thiruvilangam P."/>
            <person name="Bhonagiri V."/>
            <person name="Nash W.E."/>
            <person name="Mardis E.R."/>
            <person name="Wilson R.K."/>
        </authorList>
    </citation>
    <scope>NUCLEOTIDE SEQUENCE [LARGE SCALE GENOMIC DNA]</scope>
    <source>
        <strain evidence="1">ATCC 8492</strain>
    </source>
</reference>
<gene>
    <name evidence="1" type="ORF">BACUNI_02362</name>
</gene>
<dbReference type="EMBL" id="AAYH02000044">
    <property type="protein sequence ID" value="EDO53747.1"/>
    <property type="molecule type" value="Genomic_DNA"/>
</dbReference>
<comment type="caution">
    <text evidence="1">The sequence shown here is derived from an EMBL/GenBank/DDBJ whole genome shotgun (WGS) entry which is preliminary data.</text>
</comment>
<sequence>MPKSKKMPDKMIGFTQSSYPAFLQPSDEDYKTLLVF</sequence>
<dbReference type="Proteomes" id="UP000004110">
    <property type="component" value="Unassembled WGS sequence"/>
</dbReference>
<organism evidence="1 2">
    <name type="scientific">Bacteroides uniformis (strain ATCC 8492 / DSM 6597 / CCUG 4942 / CIP 103695 / JCM 5828 / KCTC 5204 / NCTC 13054 / VPI 0061)</name>
    <dbReference type="NCBI Taxonomy" id="411479"/>
    <lineage>
        <taxon>Bacteria</taxon>
        <taxon>Pseudomonadati</taxon>
        <taxon>Bacteroidota</taxon>
        <taxon>Bacteroidia</taxon>
        <taxon>Bacteroidales</taxon>
        <taxon>Bacteroidaceae</taxon>
        <taxon>Bacteroides</taxon>
    </lineage>
</organism>
<keyword evidence="2" id="KW-1185">Reference proteome</keyword>
<reference evidence="1" key="2">
    <citation type="submission" date="2013-11" db="EMBL/GenBank/DDBJ databases">
        <title>Draft genome sequence of Bacteroides uniformis (ATCC 8492).</title>
        <authorList>
            <person name="Sudarsanam P."/>
            <person name="Ley R."/>
            <person name="Guruge J."/>
            <person name="Turnbaugh P.J."/>
            <person name="Mahowald M."/>
            <person name="Liep D."/>
            <person name="Gordon J."/>
        </authorList>
    </citation>
    <scope>NUCLEOTIDE SEQUENCE</scope>
    <source>
        <strain evidence="1">ATCC 8492</strain>
    </source>
</reference>
<dbReference type="AlphaFoldDB" id="A0ABC9NBB6"/>
<accession>A0ABC9NBB6</accession>
<evidence type="ECO:0008006" key="3">
    <source>
        <dbReference type="Google" id="ProtNLM"/>
    </source>
</evidence>
<evidence type="ECO:0000313" key="2">
    <source>
        <dbReference type="Proteomes" id="UP000004110"/>
    </source>
</evidence>